<accession>A0A0C5J708</accession>
<dbReference type="Proteomes" id="UP000061603">
    <property type="component" value="Chromosome"/>
</dbReference>
<feature type="region of interest" description="Disordered" evidence="1">
    <location>
        <begin position="106"/>
        <end position="134"/>
    </location>
</feature>
<dbReference type="InterPro" id="IPR014774">
    <property type="entry name" value="KaiC-like_dom"/>
</dbReference>
<dbReference type="STRING" id="1565605.PG1C_03060"/>
<dbReference type="PANTHER" id="PTHR42926">
    <property type="match status" value="1"/>
</dbReference>
<protein>
    <recommendedName>
        <fullName evidence="2">KaiC-like domain-containing protein</fullName>
    </recommendedName>
</protein>
<dbReference type="KEGG" id="rbu:PG1C_03060"/>
<evidence type="ECO:0000259" key="2">
    <source>
        <dbReference type="Pfam" id="PF06745"/>
    </source>
</evidence>
<keyword evidence="4" id="KW-1185">Reference proteome</keyword>
<name>A0A0C5J708_9PROT</name>
<dbReference type="HOGENOM" id="CLU_1894550_0_0_4"/>
<dbReference type="SUPFAM" id="SSF52540">
    <property type="entry name" value="P-loop containing nucleoside triphosphate hydrolases"/>
    <property type="match status" value="1"/>
</dbReference>
<dbReference type="RefSeq" id="WP_202635975.1">
    <property type="nucleotide sequence ID" value="NZ_CP010554.1"/>
</dbReference>
<dbReference type="PANTHER" id="PTHR42926:SF1">
    <property type="entry name" value="CIRCADIAN CLOCK OSCILLATOR PROTEIN KAIC 1"/>
    <property type="match status" value="1"/>
</dbReference>
<dbReference type="InterPro" id="IPR051347">
    <property type="entry name" value="Circadian_clock_KaiC-rel"/>
</dbReference>
<dbReference type="Gene3D" id="3.40.50.300">
    <property type="entry name" value="P-loop containing nucleotide triphosphate hydrolases"/>
    <property type="match status" value="1"/>
</dbReference>
<evidence type="ECO:0000256" key="1">
    <source>
        <dbReference type="SAM" id="MobiDB-lite"/>
    </source>
</evidence>
<evidence type="ECO:0000313" key="3">
    <source>
        <dbReference type="EMBL" id="AJP47715.1"/>
    </source>
</evidence>
<organism evidence="3 4">
    <name type="scientific">Rugosibacter aromaticivorans</name>
    <dbReference type="NCBI Taxonomy" id="1565605"/>
    <lineage>
        <taxon>Bacteria</taxon>
        <taxon>Pseudomonadati</taxon>
        <taxon>Pseudomonadota</taxon>
        <taxon>Betaproteobacteria</taxon>
        <taxon>Nitrosomonadales</taxon>
        <taxon>Sterolibacteriaceae</taxon>
        <taxon>Rugosibacter</taxon>
    </lineage>
</organism>
<dbReference type="EMBL" id="CP010554">
    <property type="protein sequence ID" value="AJP47715.1"/>
    <property type="molecule type" value="Genomic_DNA"/>
</dbReference>
<gene>
    <name evidence="3" type="ORF">PG1C_03060</name>
</gene>
<dbReference type="InterPro" id="IPR027417">
    <property type="entry name" value="P-loop_NTPase"/>
</dbReference>
<proteinExistence type="predicted"/>
<dbReference type="AlphaFoldDB" id="A0A0C5J708"/>
<feature type="domain" description="KaiC-like" evidence="2">
    <location>
        <begin position="11"/>
        <end position="85"/>
    </location>
</feature>
<evidence type="ECO:0000313" key="4">
    <source>
        <dbReference type="Proteomes" id="UP000061603"/>
    </source>
</evidence>
<sequence>MTTHPAKAKRISTGITGCDDIQCGVLISGRSYLLRDPADSGKTAFSLQWLRDGVARGEKCMYITLAEPGAKIRRNVAGFGWALDGIGIMDIALSMEGREDESVEYRVPSPARLSKRRPGMLFTRPSKPSDRTIR</sequence>
<dbReference type="Pfam" id="PF06745">
    <property type="entry name" value="ATPase"/>
    <property type="match status" value="1"/>
</dbReference>
<reference evidence="3 4" key="1">
    <citation type="journal article" date="2015" name="Genome Announc.">
        <title>Complete Genome Sequence of a Novel Bacterium within the Family Rhodocyclaceae That Degrades Polycyclic Aromatic Hydrocarbons.</title>
        <authorList>
            <person name="Singleton D.R."/>
            <person name="Dickey A.N."/>
            <person name="Scholl E.H."/>
            <person name="Wright F.A."/>
            <person name="Aitken M.D."/>
        </authorList>
    </citation>
    <scope>NUCLEOTIDE SEQUENCE [LARGE SCALE GENOMIC DNA]</scope>
    <source>
        <strain evidence="4">PG1-Ca6</strain>
    </source>
</reference>